<reference evidence="1" key="1">
    <citation type="journal article" date="2020" name="Stud. Mycol.">
        <title>101 Dothideomycetes genomes: a test case for predicting lifestyles and emergence of pathogens.</title>
        <authorList>
            <person name="Haridas S."/>
            <person name="Albert R."/>
            <person name="Binder M."/>
            <person name="Bloem J."/>
            <person name="Labutti K."/>
            <person name="Salamov A."/>
            <person name="Andreopoulos B."/>
            <person name="Baker S."/>
            <person name="Barry K."/>
            <person name="Bills G."/>
            <person name="Bluhm B."/>
            <person name="Cannon C."/>
            <person name="Castanera R."/>
            <person name="Culley D."/>
            <person name="Daum C."/>
            <person name="Ezra D."/>
            <person name="Gonzalez J."/>
            <person name="Henrissat B."/>
            <person name="Kuo A."/>
            <person name="Liang C."/>
            <person name="Lipzen A."/>
            <person name="Lutzoni F."/>
            <person name="Magnuson J."/>
            <person name="Mondo S."/>
            <person name="Nolan M."/>
            <person name="Ohm R."/>
            <person name="Pangilinan J."/>
            <person name="Park H.-J."/>
            <person name="Ramirez L."/>
            <person name="Alfaro M."/>
            <person name="Sun H."/>
            <person name="Tritt A."/>
            <person name="Yoshinaga Y."/>
            <person name="Zwiers L.-H."/>
            <person name="Turgeon B."/>
            <person name="Goodwin S."/>
            <person name="Spatafora J."/>
            <person name="Crous P."/>
            <person name="Grigoriev I."/>
        </authorList>
    </citation>
    <scope>NUCLEOTIDE SEQUENCE</scope>
    <source>
        <strain evidence="1">CBS 525.71</strain>
    </source>
</reference>
<comment type="caution">
    <text evidence="1">The sequence shown here is derived from an EMBL/GenBank/DDBJ whole genome shotgun (WGS) entry which is preliminary data.</text>
</comment>
<gene>
    <name evidence="1" type="ORF">BU25DRAFT_311429</name>
</gene>
<proteinExistence type="predicted"/>
<accession>A0ACB6S071</accession>
<organism evidence="1 2">
    <name type="scientific">Macroventuria anomochaeta</name>
    <dbReference type="NCBI Taxonomy" id="301207"/>
    <lineage>
        <taxon>Eukaryota</taxon>
        <taxon>Fungi</taxon>
        <taxon>Dikarya</taxon>
        <taxon>Ascomycota</taxon>
        <taxon>Pezizomycotina</taxon>
        <taxon>Dothideomycetes</taxon>
        <taxon>Pleosporomycetidae</taxon>
        <taxon>Pleosporales</taxon>
        <taxon>Pleosporineae</taxon>
        <taxon>Didymellaceae</taxon>
        <taxon>Macroventuria</taxon>
    </lineage>
</organism>
<evidence type="ECO:0000313" key="2">
    <source>
        <dbReference type="Proteomes" id="UP000799754"/>
    </source>
</evidence>
<dbReference type="EMBL" id="MU006717">
    <property type="protein sequence ID" value="KAF2627424.1"/>
    <property type="molecule type" value="Genomic_DNA"/>
</dbReference>
<sequence length="236" mass="26999">MELVARTPYGLQTLELTHITYVEGFLTSVLGLARCRTESIHFDSGRDVLYMHKSSNIIAQLDYNGGHWLIDAEPSHQPPLSLLYTQLSTFGVSYRPSYMPKPTNVIDRRTAHQIWGHPGRKAVDQLELNVTGVQLTGNHTDCLCQTCVEARMTHIISRRPAESRAQQPFYRIAIDLIYIVSVGDECIDGSKYCLHSVDEYSKWHEISTTKRKDKATLTRWFMALIRRIQRVYSADV</sequence>
<evidence type="ECO:0000313" key="1">
    <source>
        <dbReference type="EMBL" id="KAF2627424.1"/>
    </source>
</evidence>
<keyword evidence="2" id="KW-1185">Reference proteome</keyword>
<protein>
    <submittedName>
        <fullName evidence="1">Uncharacterized protein</fullName>
    </submittedName>
</protein>
<feature type="non-terminal residue" evidence="1">
    <location>
        <position position="236"/>
    </location>
</feature>
<dbReference type="Proteomes" id="UP000799754">
    <property type="component" value="Unassembled WGS sequence"/>
</dbReference>
<name>A0ACB6S071_9PLEO</name>